<gene>
    <name evidence="2" type="ORF">AVEN_11211_1</name>
</gene>
<protein>
    <submittedName>
        <fullName evidence="2">Uncharacterized protein</fullName>
    </submittedName>
</protein>
<accession>A0A4Y2ITR0</accession>
<dbReference type="Proteomes" id="UP000499080">
    <property type="component" value="Unassembled WGS sequence"/>
</dbReference>
<comment type="caution">
    <text evidence="2">The sequence shown here is derived from an EMBL/GenBank/DDBJ whole genome shotgun (WGS) entry which is preliminary data.</text>
</comment>
<keyword evidence="3" id="KW-1185">Reference proteome</keyword>
<name>A0A4Y2ITR0_ARAVE</name>
<feature type="compositionally biased region" description="Polar residues" evidence="1">
    <location>
        <begin position="77"/>
        <end position="91"/>
    </location>
</feature>
<evidence type="ECO:0000313" key="3">
    <source>
        <dbReference type="Proteomes" id="UP000499080"/>
    </source>
</evidence>
<sequence>MRISVKPVINIKESKRKTKVLARAEAVADDDLRNTVDKCHSDVPGTHEMPRDAASNVTGRFWYPRLSWETSLFPHVNNGNSDGSQPNQNRPLSLMVGKRVLQG</sequence>
<dbReference type="AlphaFoldDB" id="A0A4Y2ITR0"/>
<reference evidence="2 3" key="1">
    <citation type="journal article" date="2019" name="Sci. Rep.">
        <title>Orb-weaving spider Araneus ventricosus genome elucidates the spidroin gene catalogue.</title>
        <authorList>
            <person name="Kono N."/>
            <person name="Nakamura H."/>
            <person name="Ohtoshi R."/>
            <person name="Moran D.A.P."/>
            <person name="Shinohara A."/>
            <person name="Yoshida Y."/>
            <person name="Fujiwara M."/>
            <person name="Mori M."/>
            <person name="Tomita M."/>
            <person name="Arakawa K."/>
        </authorList>
    </citation>
    <scope>NUCLEOTIDE SEQUENCE [LARGE SCALE GENOMIC DNA]</scope>
</reference>
<evidence type="ECO:0000313" key="2">
    <source>
        <dbReference type="EMBL" id="GBM81268.1"/>
    </source>
</evidence>
<proteinExistence type="predicted"/>
<organism evidence="2 3">
    <name type="scientific">Araneus ventricosus</name>
    <name type="common">Orbweaver spider</name>
    <name type="synonym">Epeira ventricosa</name>
    <dbReference type="NCBI Taxonomy" id="182803"/>
    <lineage>
        <taxon>Eukaryota</taxon>
        <taxon>Metazoa</taxon>
        <taxon>Ecdysozoa</taxon>
        <taxon>Arthropoda</taxon>
        <taxon>Chelicerata</taxon>
        <taxon>Arachnida</taxon>
        <taxon>Araneae</taxon>
        <taxon>Araneomorphae</taxon>
        <taxon>Entelegynae</taxon>
        <taxon>Araneoidea</taxon>
        <taxon>Araneidae</taxon>
        <taxon>Araneus</taxon>
    </lineage>
</organism>
<evidence type="ECO:0000256" key="1">
    <source>
        <dbReference type="SAM" id="MobiDB-lite"/>
    </source>
</evidence>
<dbReference type="EMBL" id="BGPR01002932">
    <property type="protein sequence ID" value="GBM81268.1"/>
    <property type="molecule type" value="Genomic_DNA"/>
</dbReference>
<feature type="region of interest" description="Disordered" evidence="1">
    <location>
        <begin position="76"/>
        <end position="103"/>
    </location>
</feature>